<protein>
    <submittedName>
        <fullName evidence="1">Uncharacterized protein</fullName>
    </submittedName>
</protein>
<dbReference type="AlphaFoldDB" id="A0A395XUM2"/>
<evidence type="ECO:0000313" key="2">
    <source>
        <dbReference type="Proteomes" id="UP000265775"/>
    </source>
</evidence>
<dbReference type="Proteomes" id="UP000265775">
    <property type="component" value="Unassembled WGS sequence"/>
</dbReference>
<evidence type="ECO:0000313" key="1">
    <source>
        <dbReference type="EMBL" id="RGW63078.1"/>
    </source>
</evidence>
<comment type="caution">
    <text evidence="1">The sequence shown here is derived from an EMBL/GenBank/DDBJ whole genome shotgun (WGS) entry which is preliminary data.</text>
</comment>
<name>A0A395XUM2_BIFLN</name>
<reference evidence="1 2" key="1">
    <citation type="submission" date="2018-08" db="EMBL/GenBank/DDBJ databases">
        <title>A genome reference for cultivated species of the human gut microbiota.</title>
        <authorList>
            <person name="Zou Y."/>
            <person name="Xue W."/>
            <person name="Luo G."/>
        </authorList>
    </citation>
    <scope>NUCLEOTIDE SEQUENCE [LARGE SCALE GENOMIC DNA]</scope>
    <source>
        <strain evidence="1 2">AF11-12</strain>
    </source>
</reference>
<proteinExistence type="predicted"/>
<gene>
    <name evidence="1" type="ORF">DWV59_11010</name>
</gene>
<accession>A0A395XUM2</accession>
<organism evidence="1 2">
    <name type="scientific">Bifidobacterium longum</name>
    <dbReference type="NCBI Taxonomy" id="216816"/>
    <lineage>
        <taxon>Bacteria</taxon>
        <taxon>Bacillati</taxon>
        <taxon>Actinomycetota</taxon>
        <taxon>Actinomycetes</taxon>
        <taxon>Bifidobacteriales</taxon>
        <taxon>Bifidobacteriaceae</taxon>
        <taxon>Bifidobacterium</taxon>
    </lineage>
</organism>
<dbReference type="EMBL" id="QSAR01000018">
    <property type="protein sequence ID" value="RGW63078.1"/>
    <property type="molecule type" value="Genomic_DNA"/>
</dbReference>
<sequence>GHVSISGPQPICAKSRALSETIGDQSTVKDGYADLGWALADKDATVRMTTWLYQLLEREKLTKFDLPEGFPLAMLYSTEPATAEQSN</sequence>
<feature type="non-terminal residue" evidence="1">
    <location>
        <position position="1"/>
    </location>
</feature>